<keyword evidence="1" id="KW-1133">Transmembrane helix</keyword>
<name>A0A221P1P1_9ACTN</name>
<reference evidence="2 3" key="1">
    <citation type="submission" date="2017-07" db="EMBL/GenBank/DDBJ databases">
        <title>Genome sequence of Streptomyces pluripotens MUSC 137T.</title>
        <authorList>
            <person name="Ser H.-L."/>
            <person name="Lee L.-H."/>
        </authorList>
    </citation>
    <scope>NUCLEOTIDE SEQUENCE [LARGE SCALE GENOMIC DNA]</scope>
    <source>
        <strain evidence="2 3">MUSC 137</strain>
    </source>
</reference>
<keyword evidence="1" id="KW-0472">Membrane</keyword>
<protein>
    <submittedName>
        <fullName evidence="2">Uncharacterized protein</fullName>
    </submittedName>
</protein>
<evidence type="ECO:0000313" key="3">
    <source>
        <dbReference type="Proteomes" id="UP000031501"/>
    </source>
</evidence>
<proteinExistence type="predicted"/>
<dbReference type="AlphaFoldDB" id="A0A221P1P1"/>
<keyword evidence="1" id="KW-0812">Transmembrane</keyword>
<evidence type="ECO:0000256" key="1">
    <source>
        <dbReference type="SAM" id="Phobius"/>
    </source>
</evidence>
<gene>
    <name evidence="2" type="ORF">LK07_21455</name>
</gene>
<sequence>MLAAVGLALLGLVTSAVSDVVGAEFPQRPVWDLGSAGPWVASYARAVAAGSWMAARACVVFAGLLLLLEFVSRVLGVVRGGARRRGRPVG</sequence>
<evidence type="ECO:0000313" key="2">
    <source>
        <dbReference type="EMBL" id="ASN26151.1"/>
    </source>
</evidence>
<dbReference type="Proteomes" id="UP000031501">
    <property type="component" value="Chromosome"/>
</dbReference>
<dbReference type="EMBL" id="CP022433">
    <property type="protein sequence ID" value="ASN26151.1"/>
    <property type="molecule type" value="Genomic_DNA"/>
</dbReference>
<accession>A0A221P1P1</accession>
<organism evidence="2 3">
    <name type="scientific">Streptomyces pluripotens</name>
    <dbReference type="NCBI Taxonomy" id="1355015"/>
    <lineage>
        <taxon>Bacteria</taxon>
        <taxon>Bacillati</taxon>
        <taxon>Actinomycetota</taxon>
        <taxon>Actinomycetes</taxon>
        <taxon>Kitasatosporales</taxon>
        <taxon>Streptomycetaceae</taxon>
        <taxon>Streptomyces</taxon>
    </lineage>
</organism>
<keyword evidence="3" id="KW-1185">Reference proteome</keyword>
<feature type="transmembrane region" description="Helical" evidence="1">
    <location>
        <begin position="46"/>
        <end position="68"/>
    </location>
</feature>